<organism evidence="12 13">
    <name type="scientific">Sulfobacillus benefaciens</name>
    <dbReference type="NCBI Taxonomy" id="453960"/>
    <lineage>
        <taxon>Bacteria</taxon>
        <taxon>Bacillati</taxon>
        <taxon>Bacillota</taxon>
        <taxon>Clostridia</taxon>
        <taxon>Eubacteriales</taxon>
        <taxon>Clostridiales Family XVII. Incertae Sedis</taxon>
        <taxon>Sulfobacillus</taxon>
    </lineage>
</organism>
<gene>
    <name evidence="11" type="primary">kdpC</name>
    <name evidence="12" type="ORF">C7B46_12875</name>
</gene>
<dbReference type="GO" id="GO:0008556">
    <property type="term" value="F:P-type potassium transmembrane transporter activity"/>
    <property type="evidence" value="ECO:0007669"/>
    <property type="project" value="InterPro"/>
</dbReference>
<dbReference type="PIRSF" id="PIRSF001296">
    <property type="entry name" value="K_ATPase_KdpC"/>
    <property type="match status" value="1"/>
</dbReference>
<dbReference type="HAMAP" id="MF_00276">
    <property type="entry name" value="KdpC"/>
    <property type="match status" value="1"/>
</dbReference>
<evidence type="ECO:0000256" key="2">
    <source>
        <dbReference type="ARBA" id="ARBA00022475"/>
    </source>
</evidence>
<keyword evidence="8 11" id="KW-1133">Transmembrane helix</keyword>
<keyword evidence="5 11" id="KW-0547">Nucleotide-binding</keyword>
<evidence type="ECO:0000256" key="4">
    <source>
        <dbReference type="ARBA" id="ARBA00022692"/>
    </source>
</evidence>
<accession>A0A2T2XE88</accession>
<name>A0A2T2XE88_9FIRM</name>
<keyword evidence="1 11" id="KW-0813">Transport</keyword>
<dbReference type="GO" id="GO:0016787">
    <property type="term" value="F:hydrolase activity"/>
    <property type="evidence" value="ECO:0007669"/>
    <property type="project" value="UniProtKB-KW"/>
</dbReference>
<sequence length="205" mass="22285">MLLTLKRAVIVTVLLWIMLALGFTFVLVGLGQVFFPYQANGSVVTVQGRPIAARHVGQYFGNRLQYFWGRPSATVSLTTGKPQPYNALNSAPSNEGPTNAVLLHDIQRRIARYLHTTPGLTVGQIPVSLVESSGSGLDPDITVQSALIQVPRVAKYTGLRPARLRQLVRSQVLPPDLGVFGPSRINVVLLNVALYQLLHPQSAAQ</sequence>
<dbReference type="EMBL" id="PXYW01000032">
    <property type="protein sequence ID" value="PSR32788.1"/>
    <property type="molecule type" value="Genomic_DNA"/>
</dbReference>
<evidence type="ECO:0000313" key="13">
    <source>
        <dbReference type="Proteomes" id="UP000242972"/>
    </source>
</evidence>
<keyword evidence="6 11" id="KW-0067">ATP-binding</keyword>
<comment type="function">
    <text evidence="11">Part of the high-affinity ATP-driven potassium transport (or Kdp) system, which catalyzes the hydrolysis of ATP coupled with the electrogenic transport of potassium into the cytoplasm. This subunit acts as a catalytic chaperone that increases the ATP-binding affinity of the ATP-hydrolyzing subunit KdpB by the formation of a transient KdpB/KdpC/ATP ternary complex.</text>
</comment>
<evidence type="ECO:0000256" key="9">
    <source>
        <dbReference type="ARBA" id="ARBA00023065"/>
    </source>
</evidence>
<keyword evidence="3 11" id="KW-0633">Potassium transport</keyword>
<dbReference type="GO" id="GO:0005524">
    <property type="term" value="F:ATP binding"/>
    <property type="evidence" value="ECO:0007669"/>
    <property type="project" value="UniProtKB-UniRule"/>
</dbReference>
<evidence type="ECO:0000256" key="5">
    <source>
        <dbReference type="ARBA" id="ARBA00022741"/>
    </source>
</evidence>
<keyword evidence="9 11" id="KW-0406">Ion transport</keyword>
<dbReference type="InterPro" id="IPR003820">
    <property type="entry name" value="KdpC"/>
</dbReference>
<keyword evidence="2 11" id="KW-1003">Cell membrane</keyword>
<proteinExistence type="inferred from homology"/>
<keyword evidence="10 11" id="KW-0472">Membrane</keyword>
<evidence type="ECO:0000256" key="7">
    <source>
        <dbReference type="ARBA" id="ARBA00022958"/>
    </source>
</evidence>
<evidence type="ECO:0000256" key="11">
    <source>
        <dbReference type="HAMAP-Rule" id="MF_00276"/>
    </source>
</evidence>
<comment type="caution">
    <text evidence="12">The sequence shown here is derived from an EMBL/GenBank/DDBJ whole genome shotgun (WGS) entry which is preliminary data.</text>
</comment>
<evidence type="ECO:0000256" key="1">
    <source>
        <dbReference type="ARBA" id="ARBA00022448"/>
    </source>
</evidence>
<dbReference type="AlphaFoldDB" id="A0A2T2XE88"/>
<evidence type="ECO:0000256" key="10">
    <source>
        <dbReference type="ARBA" id="ARBA00023136"/>
    </source>
</evidence>
<keyword evidence="7 11" id="KW-0630">Potassium</keyword>
<dbReference type="PANTHER" id="PTHR30042:SF2">
    <property type="entry name" value="POTASSIUM-TRANSPORTING ATPASE KDPC SUBUNIT"/>
    <property type="match status" value="1"/>
</dbReference>
<protein>
    <recommendedName>
        <fullName evidence="11">Potassium-transporting ATPase KdpC subunit</fullName>
    </recommendedName>
    <alternativeName>
        <fullName evidence="11">ATP phosphohydrolase [potassium-transporting] C chain</fullName>
    </alternativeName>
    <alternativeName>
        <fullName evidence="11">Potassium-binding and translocating subunit C</fullName>
    </alternativeName>
    <alternativeName>
        <fullName evidence="11">Potassium-translocating ATPase C chain</fullName>
    </alternativeName>
</protein>
<dbReference type="PANTHER" id="PTHR30042">
    <property type="entry name" value="POTASSIUM-TRANSPORTING ATPASE C CHAIN"/>
    <property type="match status" value="1"/>
</dbReference>
<dbReference type="GO" id="GO:0005886">
    <property type="term" value="C:plasma membrane"/>
    <property type="evidence" value="ECO:0007669"/>
    <property type="project" value="UniProtKB-SubCell"/>
</dbReference>
<comment type="subcellular location">
    <subcellularLocation>
        <location evidence="11">Cell membrane</location>
        <topology evidence="11">Single-pass membrane protein</topology>
    </subcellularLocation>
</comment>
<dbReference type="Proteomes" id="UP000242972">
    <property type="component" value="Unassembled WGS sequence"/>
</dbReference>
<comment type="similarity">
    <text evidence="11">Belongs to the KdpC family.</text>
</comment>
<evidence type="ECO:0000256" key="8">
    <source>
        <dbReference type="ARBA" id="ARBA00022989"/>
    </source>
</evidence>
<keyword evidence="12" id="KW-0378">Hydrolase</keyword>
<evidence type="ECO:0000256" key="3">
    <source>
        <dbReference type="ARBA" id="ARBA00022538"/>
    </source>
</evidence>
<dbReference type="Pfam" id="PF02669">
    <property type="entry name" value="KdpC"/>
    <property type="match status" value="1"/>
</dbReference>
<keyword evidence="4 11" id="KW-0812">Transmembrane</keyword>
<comment type="subunit">
    <text evidence="11">The system is composed of three essential subunits: KdpA, KdpB and KdpC.</text>
</comment>
<evidence type="ECO:0000313" key="12">
    <source>
        <dbReference type="EMBL" id="PSR32788.1"/>
    </source>
</evidence>
<evidence type="ECO:0000256" key="6">
    <source>
        <dbReference type="ARBA" id="ARBA00022840"/>
    </source>
</evidence>
<reference evidence="12 13" key="1">
    <citation type="journal article" date="2014" name="BMC Genomics">
        <title>Comparison of environmental and isolate Sulfobacillus genomes reveals diverse carbon, sulfur, nitrogen, and hydrogen metabolisms.</title>
        <authorList>
            <person name="Justice N.B."/>
            <person name="Norman A."/>
            <person name="Brown C.T."/>
            <person name="Singh A."/>
            <person name="Thomas B.C."/>
            <person name="Banfield J.F."/>
        </authorList>
    </citation>
    <scope>NUCLEOTIDE SEQUENCE [LARGE SCALE GENOMIC DNA]</scope>
    <source>
        <strain evidence="12">AMDSBA4</strain>
    </source>
</reference>